<dbReference type="HAMAP" id="MF_00082">
    <property type="entry name" value="ArgB"/>
    <property type="match status" value="1"/>
</dbReference>
<dbReference type="SUPFAM" id="SSF53633">
    <property type="entry name" value="Carbamate kinase-like"/>
    <property type="match status" value="1"/>
</dbReference>
<reference evidence="11" key="2">
    <citation type="submission" date="2021-02" db="EMBL/GenBank/DDBJ databases">
        <authorList>
            <person name="Merkel A.Y."/>
        </authorList>
    </citation>
    <scope>NUCLEOTIDE SEQUENCE</scope>
    <source>
        <strain evidence="11">T05b</strain>
    </source>
</reference>
<feature type="site" description="Transition state stabilizer" evidence="9">
    <location>
        <position position="29"/>
    </location>
</feature>
<feature type="binding site" evidence="9">
    <location>
        <position position="181"/>
    </location>
    <ligand>
        <name>substrate</name>
    </ligand>
</feature>
<comment type="function">
    <text evidence="9">Catalyzes the ATP-dependent phosphorylation of N-acetyl-L-glutamate.</text>
</comment>
<name>A0ABS2WR95_9BACT</name>
<dbReference type="PRINTS" id="PR00474">
    <property type="entry name" value="GLU5KINASE"/>
</dbReference>
<evidence type="ECO:0000256" key="7">
    <source>
        <dbReference type="ARBA" id="ARBA00022840"/>
    </source>
</evidence>
<keyword evidence="12" id="KW-1185">Reference proteome</keyword>
<dbReference type="InterPro" id="IPR036393">
    <property type="entry name" value="AceGlu_kinase-like_sf"/>
</dbReference>
<organism evidence="11 12">
    <name type="scientific">Sulfurospirillum tamanense</name>
    <dbReference type="NCBI Taxonomy" id="2813362"/>
    <lineage>
        <taxon>Bacteria</taxon>
        <taxon>Pseudomonadati</taxon>
        <taxon>Campylobacterota</taxon>
        <taxon>Epsilonproteobacteria</taxon>
        <taxon>Campylobacterales</taxon>
        <taxon>Sulfurospirillaceae</taxon>
        <taxon>Sulfurospirillum</taxon>
    </lineage>
</organism>
<evidence type="ECO:0000256" key="3">
    <source>
        <dbReference type="ARBA" id="ARBA00022605"/>
    </source>
</evidence>
<evidence type="ECO:0000313" key="11">
    <source>
        <dbReference type="EMBL" id="MBN2963744.1"/>
    </source>
</evidence>
<keyword evidence="2 9" id="KW-0055">Arginine biosynthesis</keyword>
<evidence type="ECO:0000256" key="2">
    <source>
        <dbReference type="ARBA" id="ARBA00022571"/>
    </source>
</evidence>
<evidence type="ECO:0000256" key="5">
    <source>
        <dbReference type="ARBA" id="ARBA00022741"/>
    </source>
</evidence>
<keyword evidence="7 9" id="KW-0067">ATP-binding</keyword>
<dbReference type="InterPro" id="IPR037528">
    <property type="entry name" value="ArgB"/>
</dbReference>
<evidence type="ECO:0000313" key="12">
    <source>
        <dbReference type="Proteomes" id="UP000703590"/>
    </source>
</evidence>
<dbReference type="PIRSF" id="PIRSF000728">
    <property type="entry name" value="NAGK"/>
    <property type="match status" value="1"/>
</dbReference>
<dbReference type="PANTHER" id="PTHR23342">
    <property type="entry name" value="N-ACETYLGLUTAMATE SYNTHASE"/>
    <property type="match status" value="1"/>
</dbReference>
<dbReference type="InterPro" id="IPR001048">
    <property type="entry name" value="Asp/Glu/Uridylate_kinase"/>
</dbReference>
<evidence type="ECO:0000256" key="9">
    <source>
        <dbReference type="HAMAP-Rule" id="MF_00082"/>
    </source>
</evidence>
<proteinExistence type="inferred from homology"/>
<comment type="pathway">
    <text evidence="1 9">Amino-acid biosynthesis; L-arginine biosynthesis; N(2)-acetyl-L-ornithine from L-glutamate: step 2/4.</text>
</comment>
<keyword evidence="9" id="KW-0963">Cytoplasm</keyword>
<gene>
    <name evidence="9 11" type="primary">argB</name>
    <name evidence="11" type="ORF">JWV37_03035</name>
</gene>
<dbReference type="RefSeq" id="WP_205458184.1">
    <property type="nucleotide sequence ID" value="NZ_JAFHKK010000004.1"/>
</dbReference>
<dbReference type="Pfam" id="PF00696">
    <property type="entry name" value="AA_kinase"/>
    <property type="match status" value="1"/>
</dbReference>
<comment type="similarity">
    <text evidence="9">Belongs to the acetylglutamate kinase family. ArgB subfamily.</text>
</comment>
<dbReference type="EMBL" id="JAFHKK010000004">
    <property type="protein sequence ID" value="MBN2963744.1"/>
    <property type="molecule type" value="Genomic_DNA"/>
</dbReference>
<dbReference type="Gene3D" id="3.40.1160.10">
    <property type="entry name" value="Acetylglutamate kinase-like"/>
    <property type="match status" value="1"/>
</dbReference>
<dbReference type="InterPro" id="IPR004662">
    <property type="entry name" value="AcgluKinase_fam"/>
</dbReference>
<keyword evidence="5 9" id="KW-0547">Nucleotide-binding</keyword>
<dbReference type="InterPro" id="IPR041727">
    <property type="entry name" value="NAGK-C"/>
</dbReference>
<comment type="caution">
    <text evidence="11">The sequence shown here is derived from an EMBL/GenBank/DDBJ whole genome shotgun (WGS) entry which is preliminary data.</text>
</comment>
<evidence type="ECO:0000259" key="10">
    <source>
        <dbReference type="Pfam" id="PF00696"/>
    </source>
</evidence>
<evidence type="ECO:0000256" key="1">
    <source>
        <dbReference type="ARBA" id="ARBA00004828"/>
    </source>
</evidence>
<feature type="domain" description="Aspartate/glutamate/uridylate kinase" evidence="10">
    <location>
        <begin position="24"/>
        <end position="260"/>
    </location>
</feature>
<reference evidence="11" key="1">
    <citation type="submission" date="2021-02" db="EMBL/GenBank/DDBJ databases">
        <title>Sulfurospirillum tamanensis sp. nov.</title>
        <authorList>
            <person name="Frolova A."/>
            <person name="Merkel A."/>
            <person name="Slobodkin A."/>
        </authorList>
    </citation>
    <scope>NUCLEOTIDE SEQUENCE</scope>
    <source>
        <strain evidence="11">T05b</strain>
    </source>
</reference>
<dbReference type="CDD" id="cd04250">
    <property type="entry name" value="AAK_NAGK-C"/>
    <property type="match status" value="1"/>
</dbReference>
<evidence type="ECO:0000256" key="8">
    <source>
        <dbReference type="ARBA" id="ARBA00048141"/>
    </source>
</evidence>
<protein>
    <recommendedName>
        <fullName evidence="9">Acetylglutamate kinase</fullName>
        <ecNumber evidence="9">2.7.2.8</ecNumber>
    </recommendedName>
    <alternativeName>
        <fullName evidence="9">N-acetyl-L-glutamate 5-phosphotransferase</fullName>
    </alternativeName>
    <alternativeName>
        <fullName evidence="9">NAG kinase</fullName>
        <shortName evidence="9">NAGK</shortName>
    </alternativeName>
</protein>
<feature type="site" description="Transition state stabilizer" evidence="9">
    <location>
        <position position="241"/>
    </location>
</feature>
<dbReference type="GO" id="GO:0003991">
    <property type="term" value="F:acetylglutamate kinase activity"/>
    <property type="evidence" value="ECO:0007669"/>
    <property type="project" value="UniProtKB-EC"/>
</dbReference>
<feature type="binding site" evidence="9">
    <location>
        <position position="86"/>
    </location>
    <ligand>
        <name>substrate</name>
    </ligand>
</feature>
<evidence type="ECO:0000256" key="6">
    <source>
        <dbReference type="ARBA" id="ARBA00022777"/>
    </source>
</evidence>
<evidence type="ECO:0000256" key="4">
    <source>
        <dbReference type="ARBA" id="ARBA00022679"/>
    </source>
</evidence>
<feature type="binding site" evidence="9">
    <location>
        <begin position="64"/>
        <end position="65"/>
    </location>
    <ligand>
        <name>substrate</name>
    </ligand>
</feature>
<dbReference type="PANTHER" id="PTHR23342:SF0">
    <property type="entry name" value="N-ACETYLGLUTAMATE SYNTHASE, MITOCHONDRIAL"/>
    <property type="match status" value="1"/>
</dbReference>
<dbReference type="Proteomes" id="UP000703590">
    <property type="component" value="Unassembled WGS sequence"/>
</dbReference>
<dbReference type="NCBIfam" id="TIGR00761">
    <property type="entry name" value="argB"/>
    <property type="match status" value="1"/>
</dbReference>
<keyword evidence="4 9" id="KW-0808">Transferase</keyword>
<keyword evidence="6 9" id="KW-0418">Kinase</keyword>
<sequence>MQRKIQTAKTIITALPYIKKFTKKTIVIKYGGAAQINPDLKEKFAQDLVLLYLVGIRPVVVHGGGKRINELLDKLQLGTEFVDGMRVTDEKVMEVVEMVLSGSINKEITTLLNHHGAKAIGISGKDANFLKATPLENGKYGLVGEITDVDHTVLENLMNEKFIPVIAPIGSGGTTEHPGYNINADLAASKIAVSLKAEKVLFLTDTPGILDKEGHLLSSLTAEEVEALKADGTLYGGMLPKVSACMEAVSGGVKHAHIIDGRVEHSILLELFTDEGVGTVFSQ</sequence>
<comment type="subcellular location">
    <subcellularLocation>
        <location evidence="9">Cytoplasm</location>
    </subcellularLocation>
</comment>
<dbReference type="EC" id="2.7.2.8" evidence="9"/>
<accession>A0ABS2WR95</accession>
<dbReference type="InterPro" id="IPR001057">
    <property type="entry name" value="Glu/AcGlu_kinase"/>
</dbReference>
<comment type="catalytic activity">
    <reaction evidence="8 9">
        <text>N-acetyl-L-glutamate + ATP = N-acetyl-L-glutamyl 5-phosphate + ADP</text>
        <dbReference type="Rhea" id="RHEA:14629"/>
        <dbReference type="ChEBI" id="CHEBI:30616"/>
        <dbReference type="ChEBI" id="CHEBI:44337"/>
        <dbReference type="ChEBI" id="CHEBI:57936"/>
        <dbReference type="ChEBI" id="CHEBI:456216"/>
        <dbReference type="EC" id="2.7.2.8"/>
    </reaction>
</comment>
<keyword evidence="3 9" id="KW-0028">Amino-acid biosynthesis</keyword>